<dbReference type="Pfam" id="PF07690">
    <property type="entry name" value="MFS_1"/>
    <property type="match status" value="1"/>
</dbReference>
<evidence type="ECO:0000256" key="7">
    <source>
        <dbReference type="SAM" id="Phobius"/>
    </source>
</evidence>
<feature type="transmembrane region" description="Helical" evidence="7">
    <location>
        <begin position="189"/>
        <end position="212"/>
    </location>
</feature>
<feature type="transmembrane region" description="Helical" evidence="7">
    <location>
        <begin position="320"/>
        <end position="342"/>
    </location>
</feature>
<feature type="domain" description="Major facilitator superfamily (MFS) profile" evidence="8">
    <location>
        <begin position="37"/>
        <end position="412"/>
    </location>
</feature>
<feature type="transmembrane region" description="Helical" evidence="7">
    <location>
        <begin position="267"/>
        <end position="288"/>
    </location>
</feature>
<feature type="transmembrane region" description="Helical" evidence="7">
    <location>
        <begin position="76"/>
        <end position="96"/>
    </location>
</feature>
<dbReference type="PANTHER" id="PTHR43124:SF3">
    <property type="entry name" value="CHLORAMPHENICOL EFFLUX PUMP RV0191"/>
    <property type="match status" value="1"/>
</dbReference>
<keyword evidence="3 7" id="KW-0812">Transmembrane</keyword>
<dbReference type="CDD" id="cd17324">
    <property type="entry name" value="MFS_NepI_like"/>
    <property type="match status" value="1"/>
</dbReference>
<evidence type="ECO:0000256" key="4">
    <source>
        <dbReference type="ARBA" id="ARBA00022989"/>
    </source>
</evidence>
<dbReference type="GO" id="GO:0005886">
    <property type="term" value="C:plasma membrane"/>
    <property type="evidence" value="ECO:0007669"/>
    <property type="project" value="UniProtKB-SubCell"/>
</dbReference>
<evidence type="ECO:0000313" key="9">
    <source>
        <dbReference type="EMBL" id="NYJ78923.1"/>
    </source>
</evidence>
<keyword evidence="10" id="KW-1185">Reference proteome</keyword>
<proteinExistence type="predicted"/>
<feature type="transmembrane region" description="Helical" evidence="7">
    <location>
        <begin position="161"/>
        <end position="183"/>
    </location>
</feature>
<reference evidence="9 10" key="1">
    <citation type="submission" date="2020-07" db="EMBL/GenBank/DDBJ databases">
        <title>Sequencing the genomes of 1000 actinobacteria strains.</title>
        <authorList>
            <person name="Klenk H.-P."/>
        </authorList>
    </citation>
    <scope>NUCLEOTIDE SEQUENCE [LARGE SCALE GENOMIC DNA]</scope>
    <source>
        <strain evidence="9 10">DSM 15475</strain>
    </source>
</reference>
<feature type="transmembrane region" description="Helical" evidence="7">
    <location>
        <begin position="363"/>
        <end position="384"/>
    </location>
</feature>
<evidence type="ECO:0000259" key="8">
    <source>
        <dbReference type="PROSITE" id="PS50850"/>
    </source>
</evidence>
<feature type="region of interest" description="Disordered" evidence="6">
    <location>
        <begin position="1"/>
        <end position="22"/>
    </location>
</feature>
<accession>A0A7Z0GNE9</accession>
<evidence type="ECO:0000256" key="2">
    <source>
        <dbReference type="ARBA" id="ARBA00022475"/>
    </source>
</evidence>
<dbReference type="AlphaFoldDB" id="A0A7Z0GNE9"/>
<feature type="transmembrane region" description="Helical" evidence="7">
    <location>
        <begin position="34"/>
        <end position="56"/>
    </location>
</feature>
<dbReference type="SUPFAM" id="SSF103473">
    <property type="entry name" value="MFS general substrate transporter"/>
    <property type="match status" value="1"/>
</dbReference>
<organism evidence="9 10">
    <name type="scientific">Nesterenkonia xinjiangensis</name>
    <dbReference type="NCBI Taxonomy" id="225327"/>
    <lineage>
        <taxon>Bacteria</taxon>
        <taxon>Bacillati</taxon>
        <taxon>Actinomycetota</taxon>
        <taxon>Actinomycetes</taxon>
        <taxon>Micrococcales</taxon>
        <taxon>Micrococcaceae</taxon>
        <taxon>Nesterenkonia</taxon>
    </lineage>
</organism>
<evidence type="ECO:0000256" key="1">
    <source>
        <dbReference type="ARBA" id="ARBA00004651"/>
    </source>
</evidence>
<gene>
    <name evidence="9" type="ORF">HNR09_002334</name>
</gene>
<evidence type="ECO:0000256" key="5">
    <source>
        <dbReference type="ARBA" id="ARBA00023136"/>
    </source>
</evidence>
<dbReference type="RefSeq" id="WP_179542211.1">
    <property type="nucleotide sequence ID" value="NZ_BAAALL010000001.1"/>
</dbReference>
<dbReference type="Proteomes" id="UP000535437">
    <property type="component" value="Unassembled WGS sequence"/>
</dbReference>
<dbReference type="InterPro" id="IPR011701">
    <property type="entry name" value="MFS"/>
</dbReference>
<name>A0A7Z0GNE9_9MICC</name>
<dbReference type="InterPro" id="IPR020846">
    <property type="entry name" value="MFS_dom"/>
</dbReference>
<feature type="transmembrane region" description="Helical" evidence="7">
    <location>
        <begin position="103"/>
        <end position="122"/>
    </location>
</feature>
<feature type="transmembrane region" description="Helical" evidence="7">
    <location>
        <begin position="295"/>
        <end position="314"/>
    </location>
</feature>
<evidence type="ECO:0000313" key="10">
    <source>
        <dbReference type="Proteomes" id="UP000535437"/>
    </source>
</evidence>
<sequence>MPTSTRTPQHDSAHPATSDVPLVTEDPRFSRRQIVIAIVALSLGGFAIGVTEFAIMGLLQEAVADLEITIPQGGHLISAYALGVVVGAPLLALPGATRERRKYALFLLALFVVGHGLSLLAPNYETMLAARFISGLPHGAYFAVAALMAAQMAGPTRRSKAIAAVLGGLAIANVIGVPVVTWAGQQFGWRWMFAIVMVLALITMAAVATFAPRQMPSKHASMKGELKGLKSQRLWVGILLAVVGFCGMFALYSYISPVMTDVALLDARYLPYVVGLYGVGMVVGNFIGGWAADKSVLGTVIISMALISVFMVLFAATAHIALLALVFLFLVGASASALSPSMQTYLIDSAPRAPQLAASLHHSAFNAANALGAIIGASVIDAGWGLRAPSYVGAAAAAVGVLIAGYVIWLSRREQAQG</sequence>
<dbReference type="PROSITE" id="PS50850">
    <property type="entry name" value="MFS"/>
    <property type="match status" value="1"/>
</dbReference>
<comment type="caution">
    <text evidence="9">The sequence shown here is derived from an EMBL/GenBank/DDBJ whole genome shotgun (WGS) entry which is preliminary data.</text>
</comment>
<keyword evidence="4 7" id="KW-1133">Transmembrane helix</keyword>
<dbReference type="GO" id="GO:0022857">
    <property type="term" value="F:transmembrane transporter activity"/>
    <property type="evidence" value="ECO:0007669"/>
    <property type="project" value="InterPro"/>
</dbReference>
<evidence type="ECO:0000256" key="6">
    <source>
        <dbReference type="SAM" id="MobiDB-lite"/>
    </source>
</evidence>
<feature type="transmembrane region" description="Helical" evidence="7">
    <location>
        <begin position="233"/>
        <end position="255"/>
    </location>
</feature>
<comment type="subcellular location">
    <subcellularLocation>
        <location evidence="1">Cell membrane</location>
        <topology evidence="1">Multi-pass membrane protein</topology>
    </subcellularLocation>
</comment>
<keyword evidence="5 7" id="KW-0472">Membrane</keyword>
<dbReference type="EMBL" id="JACCFY010000001">
    <property type="protein sequence ID" value="NYJ78923.1"/>
    <property type="molecule type" value="Genomic_DNA"/>
</dbReference>
<keyword evidence="2" id="KW-1003">Cell membrane</keyword>
<evidence type="ECO:0000256" key="3">
    <source>
        <dbReference type="ARBA" id="ARBA00022692"/>
    </source>
</evidence>
<dbReference type="InterPro" id="IPR050189">
    <property type="entry name" value="MFS_Efflux_Transporters"/>
</dbReference>
<protein>
    <submittedName>
        <fullName evidence="9">DHA1 family inner membrane transport protein</fullName>
    </submittedName>
</protein>
<dbReference type="InterPro" id="IPR036259">
    <property type="entry name" value="MFS_trans_sf"/>
</dbReference>
<feature type="transmembrane region" description="Helical" evidence="7">
    <location>
        <begin position="128"/>
        <end position="149"/>
    </location>
</feature>
<feature type="transmembrane region" description="Helical" evidence="7">
    <location>
        <begin position="390"/>
        <end position="410"/>
    </location>
</feature>
<dbReference type="Gene3D" id="1.20.1250.20">
    <property type="entry name" value="MFS general substrate transporter like domains"/>
    <property type="match status" value="2"/>
</dbReference>
<dbReference type="PANTHER" id="PTHR43124">
    <property type="entry name" value="PURINE EFFLUX PUMP PBUE"/>
    <property type="match status" value="1"/>
</dbReference>